<evidence type="ECO:0000313" key="1">
    <source>
        <dbReference type="EMBL" id="AZQ23391.1"/>
    </source>
</evidence>
<dbReference type="EMBL" id="MK181565">
    <property type="protein sequence ID" value="AZQ23391.1"/>
    <property type="molecule type" value="Genomic_DNA"/>
</dbReference>
<dbReference type="AlphaFoldDB" id="A0A3S9LTK2"/>
<proteinExistence type="predicted"/>
<accession>A0A3S9LTK2</accession>
<name>A0A3S9LTK2_ECOLX</name>
<reference evidence="1" key="1">
    <citation type="submission" date="2018-11" db="EMBL/GenBank/DDBJ databases">
        <authorList>
            <person name="Valcek A."/>
            <person name="Roer L."/>
            <person name="Overballe-Petersen S."/>
            <person name="Hansen F."/>
            <person name="Bortolaia V."/>
            <person name="Leekitcharoenphon P."/>
            <person name="Korsgaard H.B."/>
            <person name="Seyfarth A.M."/>
            <person name="Hendriksen R.S."/>
            <person name="Hasman H."/>
            <person name="Hammerum A.M."/>
        </authorList>
    </citation>
    <scope>NUCLEOTIDE SEQUENCE</scope>
    <source>
        <plasmid evidence="1">pESBL20140131</plasmid>
    </source>
</reference>
<protein>
    <submittedName>
        <fullName evidence="1">Uncharacterized protein</fullName>
    </submittedName>
</protein>
<geneLocation type="plasmid" evidence="1">
    <name>pESBL20140131</name>
</geneLocation>
<keyword evidence="1" id="KW-0614">Plasmid</keyword>
<organism evidence="1">
    <name type="scientific">Escherichia coli</name>
    <dbReference type="NCBI Taxonomy" id="562"/>
    <lineage>
        <taxon>Bacteria</taxon>
        <taxon>Pseudomonadati</taxon>
        <taxon>Pseudomonadota</taxon>
        <taxon>Gammaproteobacteria</taxon>
        <taxon>Enterobacterales</taxon>
        <taxon>Enterobacteriaceae</taxon>
        <taxon>Escherichia</taxon>
    </lineage>
</organism>
<sequence length="46" mass="5030">MFLYSSISTLMMISRYRIGTGLRANPVGGQGVIKLITQHVIGTNHP</sequence>